<dbReference type="Proteomes" id="UP000253834">
    <property type="component" value="Chromosome"/>
</dbReference>
<sequence length="94" mass="10835">MTTKRMTGEEILLKQYSYQSETKTLVDELLEQGKTKGDIANELGIYVNEVTDISNEFKRLRKKKEKKKKKQVEEGTTTGNKVTDLFGNESLFEI</sequence>
<gene>
    <name evidence="1" type="ORF">CIB87_21330</name>
</gene>
<name>A0AA86I3Y3_PRIMG</name>
<dbReference type="EMBL" id="CP022674">
    <property type="protein sequence ID" value="AXI31458.1"/>
    <property type="molecule type" value="Genomic_DNA"/>
</dbReference>
<reference evidence="1 2" key="1">
    <citation type="submission" date="2017-07" db="EMBL/GenBank/DDBJ databases">
        <title>Isolation and development of strain Bacillus megaterium SR7 for enhanced growth and metabolite production under supercritical carbon dioxide.</title>
        <authorList>
            <person name="Freedman A.J.E."/>
            <person name="Peet K.C."/>
            <person name="Boock J.T."/>
            <person name="Penn K."/>
            <person name="Prather K.L.J."/>
            <person name="Thompson J.R."/>
        </authorList>
    </citation>
    <scope>NUCLEOTIDE SEQUENCE [LARGE SCALE GENOMIC DNA]</scope>
    <source>
        <strain evidence="1 2">SR7</strain>
    </source>
</reference>
<evidence type="ECO:0000313" key="2">
    <source>
        <dbReference type="Proteomes" id="UP000253834"/>
    </source>
</evidence>
<evidence type="ECO:0000313" key="1">
    <source>
        <dbReference type="EMBL" id="AXI31458.1"/>
    </source>
</evidence>
<accession>A0AA86I3Y3</accession>
<organism evidence="1 2">
    <name type="scientific">Priestia megaterium</name>
    <name type="common">Bacillus megaterium</name>
    <dbReference type="NCBI Taxonomy" id="1404"/>
    <lineage>
        <taxon>Bacteria</taxon>
        <taxon>Bacillati</taxon>
        <taxon>Bacillota</taxon>
        <taxon>Bacilli</taxon>
        <taxon>Bacillales</taxon>
        <taxon>Bacillaceae</taxon>
        <taxon>Priestia</taxon>
    </lineage>
</organism>
<protein>
    <submittedName>
        <fullName evidence="1">Uncharacterized protein</fullName>
    </submittedName>
</protein>
<dbReference type="RefSeq" id="WP_114896788.1">
    <property type="nucleotide sequence ID" value="NZ_CP022674.1"/>
</dbReference>
<dbReference type="AlphaFoldDB" id="A0AA86I3Y3"/>
<proteinExistence type="predicted"/>